<keyword evidence="7" id="KW-0413">Isomerase</keyword>
<dbReference type="PANTHER" id="PTHR11070">
    <property type="entry name" value="UVRD / RECB / PCRA DNA HELICASE FAMILY MEMBER"/>
    <property type="match status" value="1"/>
</dbReference>
<evidence type="ECO:0000313" key="14">
    <source>
        <dbReference type="EMBL" id="PIP58006.1"/>
    </source>
</evidence>
<dbReference type="CDD" id="cd17932">
    <property type="entry name" value="DEXQc_UvrD"/>
    <property type="match status" value="1"/>
</dbReference>
<keyword evidence="6" id="KW-0238">DNA-binding</keyword>
<dbReference type="GO" id="GO:0003677">
    <property type="term" value="F:DNA binding"/>
    <property type="evidence" value="ECO:0007669"/>
    <property type="project" value="UniProtKB-KW"/>
</dbReference>
<comment type="similarity">
    <text evidence="1">Belongs to the helicase family. UvrD subfamily.</text>
</comment>
<dbReference type="InterPro" id="IPR013986">
    <property type="entry name" value="DExx_box_DNA_helicase_dom_sf"/>
</dbReference>
<dbReference type="PROSITE" id="PS51198">
    <property type="entry name" value="UVRD_HELICASE_ATP_BIND"/>
    <property type="match status" value="1"/>
</dbReference>
<dbReference type="GO" id="GO:0043138">
    <property type="term" value="F:3'-5' DNA helicase activity"/>
    <property type="evidence" value="ECO:0007669"/>
    <property type="project" value="UniProtKB-EC"/>
</dbReference>
<dbReference type="Gene3D" id="3.40.50.300">
    <property type="entry name" value="P-loop containing nucleotide triphosphate hydrolases"/>
    <property type="match status" value="2"/>
</dbReference>
<evidence type="ECO:0000256" key="1">
    <source>
        <dbReference type="ARBA" id="ARBA00009922"/>
    </source>
</evidence>
<reference evidence="14 15" key="1">
    <citation type="submission" date="2017-09" db="EMBL/GenBank/DDBJ databases">
        <title>Depth-based differentiation of microbial function through sediment-hosted aquifers and enrichment of novel symbionts in the deep terrestrial subsurface.</title>
        <authorList>
            <person name="Probst A.J."/>
            <person name="Ladd B."/>
            <person name="Jarett J.K."/>
            <person name="Geller-Mcgrath D.E."/>
            <person name="Sieber C.M."/>
            <person name="Emerson J.B."/>
            <person name="Anantharaman K."/>
            <person name="Thomas B.C."/>
            <person name="Malmstrom R."/>
            <person name="Stieglmeier M."/>
            <person name="Klingl A."/>
            <person name="Woyke T."/>
            <person name="Ryan C.M."/>
            <person name="Banfield J.F."/>
        </authorList>
    </citation>
    <scope>NUCLEOTIDE SEQUENCE [LARGE SCALE GENOMIC DNA]</scope>
    <source>
        <strain evidence="14">CG22_combo_CG10-13_8_21_14_all_37_9</strain>
    </source>
</reference>
<feature type="binding site" evidence="11">
    <location>
        <begin position="27"/>
        <end position="34"/>
    </location>
    <ligand>
        <name>ATP</name>
        <dbReference type="ChEBI" id="CHEBI:30616"/>
    </ligand>
</feature>
<dbReference type="AlphaFoldDB" id="A0A2H0BJZ5"/>
<evidence type="ECO:0000256" key="7">
    <source>
        <dbReference type="ARBA" id="ARBA00023235"/>
    </source>
</evidence>
<organism evidence="14 15">
    <name type="scientific">Candidatus Vogelbacteria bacterium CG22_combo_CG10-13_8_21_14_all_37_9</name>
    <dbReference type="NCBI Taxonomy" id="1975046"/>
    <lineage>
        <taxon>Bacteria</taxon>
        <taxon>Candidatus Vogeliibacteriota</taxon>
    </lineage>
</organism>
<dbReference type="PANTHER" id="PTHR11070:SF2">
    <property type="entry name" value="ATP-DEPENDENT DNA HELICASE SRS2"/>
    <property type="match status" value="1"/>
</dbReference>
<evidence type="ECO:0000256" key="3">
    <source>
        <dbReference type="ARBA" id="ARBA00022801"/>
    </source>
</evidence>
<dbReference type="InterPro" id="IPR014016">
    <property type="entry name" value="UvrD-like_ATP-bd"/>
</dbReference>
<evidence type="ECO:0000256" key="5">
    <source>
        <dbReference type="ARBA" id="ARBA00022840"/>
    </source>
</evidence>
<keyword evidence="4 11" id="KW-0347">Helicase</keyword>
<keyword evidence="3 11" id="KW-0378">Hydrolase</keyword>
<dbReference type="GO" id="GO:0005524">
    <property type="term" value="F:ATP binding"/>
    <property type="evidence" value="ECO:0007669"/>
    <property type="project" value="UniProtKB-UniRule"/>
</dbReference>
<dbReference type="GO" id="GO:0033202">
    <property type="term" value="C:DNA helicase complex"/>
    <property type="evidence" value="ECO:0007669"/>
    <property type="project" value="TreeGrafter"/>
</dbReference>
<dbReference type="Pfam" id="PF13361">
    <property type="entry name" value="UvrD_C"/>
    <property type="match status" value="1"/>
</dbReference>
<dbReference type="Gene3D" id="1.10.486.10">
    <property type="entry name" value="PCRA, domain 4"/>
    <property type="match status" value="1"/>
</dbReference>
<comment type="caution">
    <text evidence="14">The sequence shown here is derived from an EMBL/GenBank/DDBJ whole genome shotgun (WGS) entry which is preliminary data.</text>
</comment>
<comment type="catalytic activity">
    <reaction evidence="8">
        <text>Couples ATP hydrolysis with the unwinding of duplex DNA by translocating in the 3'-5' direction.</text>
        <dbReference type="EC" id="5.6.2.4"/>
    </reaction>
</comment>
<evidence type="ECO:0000313" key="15">
    <source>
        <dbReference type="Proteomes" id="UP000229334"/>
    </source>
</evidence>
<evidence type="ECO:0000256" key="6">
    <source>
        <dbReference type="ARBA" id="ARBA00023125"/>
    </source>
</evidence>
<dbReference type="SUPFAM" id="SSF52540">
    <property type="entry name" value="P-loop containing nucleoside triphosphate hydrolases"/>
    <property type="match status" value="1"/>
</dbReference>
<dbReference type="Gene3D" id="1.10.10.160">
    <property type="match status" value="1"/>
</dbReference>
<keyword evidence="2 11" id="KW-0547">Nucleotide-binding</keyword>
<dbReference type="InterPro" id="IPR000212">
    <property type="entry name" value="DNA_helicase_UvrD/REP"/>
</dbReference>
<evidence type="ECO:0000256" key="10">
    <source>
        <dbReference type="ARBA" id="ARBA00048988"/>
    </source>
</evidence>
<evidence type="ECO:0000259" key="13">
    <source>
        <dbReference type="PROSITE" id="PS51217"/>
    </source>
</evidence>
<dbReference type="GO" id="GO:0000725">
    <property type="term" value="P:recombinational repair"/>
    <property type="evidence" value="ECO:0007669"/>
    <property type="project" value="TreeGrafter"/>
</dbReference>
<dbReference type="InterPro" id="IPR027417">
    <property type="entry name" value="P-loop_NTPase"/>
</dbReference>
<dbReference type="InterPro" id="IPR014017">
    <property type="entry name" value="DNA_helicase_UvrD-like_C"/>
</dbReference>
<sequence>MSDYLKQLNQAQQTAVLHRDGPLLVVAGAGAGKTRTITYRILHLIENGVAPESILAITFTNKAAAEMRDRVRELLAPKHKNQVHGFKPATDNLPFLSTFHSLGVYILRQAGSAIGLAKHFSILDRNESLSKIKEAMKLAGVDEKQFEARKMLNGISRQKGNGLSYSQYASEAKEYYGKILASIWKNYEEILTKEQALDFDDLLLKTVQLLKNHPELRAQYQSRWQFIHIDEYQDTNQIQYELSELLVGPAKNICVVGDMDQSIYGWRGADFTNLLHFQRDYTEAKLVLLEENYRSTQTILSAANAVISKNKQRHDKTLFTKNKTGQKISLLASLDENAEAEFVANKTSQLMAEGVPASAMAVLYRANFQSRVLEEAFLRADVPYQVLGIRFFERKEIKDILAFIRIALNPNDLESLKRIINIPPRGIGKVTLAKILAGQTDSLPNKMQEKITNFHHLMSEIKTTVETKKCSEVIKFILERSSLDQELKTSGEEGTERLENIRELVTLATKYDERPIGEGVLDLVTEMSLTTDQDSLNEKKEGAKLMTVHAAKGLEFDYVFVVGLEQDLFPHSGFGEADRDQEEERRLFYVALTRAREKLFLSYAQTRMIYGNRQVNIPSEFIFDIDDSLLETETGLREQTIDF</sequence>
<dbReference type="Proteomes" id="UP000229334">
    <property type="component" value="Unassembled WGS sequence"/>
</dbReference>
<dbReference type="Pfam" id="PF00580">
    <property type="entry name" value="UvrD-helicase"/>
    <property type="match status" value="1"/>
</dbReference>
<accession>A0A2H0BJZ5</accession>
<dbReference type="GO" id="GO:0016887">
    <property type="term" value="F:ATP hydrolysis activity"/>
    <property type="evidence" value="ECO:0007669"/>
    <property type="project" value="RHEA"/>
</dbReference>
<name>A0A2H0BJZ5_9BACT</name>
<gene>
    <name evidence="14" type="ORF">COX02_02540</name>
</gene>
<dbReference type="PROSITE" id="PS51217">
    <property type="entry name" value="UVRD_HELICASE_CTER"/>
    <property type="match status" value="1"/>
</dbReference>
<feature type="domain" description="UvrD-like helicase ATP-binding" evidence="12">
    <location>
        <begin position="6"/>
        <end position="296"/>
    </location>
</feature>
<dbReference type="CDD" id="cd18807">
    <property type="entry name" value="SF1_C_UvrD"/>
    <property type="match status" value="1"/>
</dbReference>
<evidence type="ECO:0000256" key="4">
    <source>
        <dbReference type="ARBA" id="ARBA00022806"/>
    </source>
</evidence>
<dbReference type="EC" id="5.6.2.4" evidence="9"/>
<evidence type="ECO:0000256" key="8">
    <source>
        <dbReference type="ARBA" id="ARBA00034617"/>
    </source>
</evidence>
<comment type="catalytic activity">
    <reaction evidence="10">
        <text>ATP + H2O = ADP + phosphate + H(+)</text>
        <dbReference type="Rhea" id="RHEA:13065"/>
        <dbReference type="ChEBI" id="CHEBI:15377"/>
        <dbReference type="ChEBI" id="CHEBI:15378"/>
        <dbReference type="ChEBI" id="CHEBI:30616"/>
        <dbReference type="ChEBI" id="CHEBI:43474"/>
        <dbReference type="ChEBI" id="CHEBI:456216"/>
        <dbReference type="EC" id="5.6.2.4"/>
    </reaction>
</comment>
<evidence type="ECO:0000256" key="9">
    <source>
        <dbReference type="ARBA" id="ARBA00034808"/>
    </source>
</evidence>
<keyword evidence="5 11" id="KW-0067">ATP-binding</keyword>
<dbReference type="GO" id="GO:0005829">
    <property type="term" value="C:cytosol"/>
    <property type="evidence" value="ECO:0007669"/>
    <property type="project" value="TreeGrafter"/>
</dbReference>
<dbReference type="EMBL" id="PCSX01000038">
    <property type="protein sequence ID" value="PIP58006.1"/>
    <property type="molecule type" value="Genomic_DNA"/>
</dbReference>
<feature type="domain" description="UvrD-like helicase C-terminal" evidence="13">
    <location>
        <begin position="297"/>
        <end position="553"/>
    </location>
</feature>
<evidence type="ECO:0000259" key="12">
    <source>
        <dbReference type="PROSITE" id="PS51198"/>
    </source>
</evidence>
<evidence type="ECO:0000256" key="2">
    <source>
        <dbReference type="ARBA" id="ARBA00022741"/>
    </source>
</evidence>
<evidence type="ECO:0000256" key="11">
    <source>
        <dbReference type="PROSITE-ProRule" id="PRU00560"/>
    </source>
</evidence>
<proteinExistence type="inferred from homology"/>
<protein>
    <recommendedName>
        <fullName evidence="9">DNA 3'-5' helicase</fullName>
        <ecNumber evidence="9">5.6.2.4</ecNumber>
    </recommendedName>
</protein>